<dbReference type="InParanoid" id="G3HWL1"/>
<evidence type="ECO:0000313" key="1">
    <source>
        <dbReference type="EMBL" id="EGV92695.1"/>
    </source>
</evidence>
<protein>
    <submittedName>
        <fullName evidence="1">Uncharacterized protein</fullName>
    </submittedName>
</protein>
<reference evidence="2" key="1">
    <citation type="journal article" date="2011" name="Nat. Biotechnol.">
        <title>The genomic sequence of the Chinese hamster ovary (CHO)-K1 cell line.</title>
        <authorList>
            <person name="Xu X."/>
            <person name="Nagarajan H."/>
            <person name="Lewis N.E."/>
            <person name="Pan S."/>
            <person name="Cai Z."/>
            <person name="Liu X."/>
            <person name="Chen W."/>
            <person name="Xie M."/>
            <person name="Wang W."/>
            <person name="Hammond S."/>
            <person name="Andersen M.R."/>
            <person name="Neff N."/>
            <person name="Passarelli B."/>
            <person name="Koh W."/>
            <person name="Fan H.C."/>
            <person name="Wang J."/>
            <person name="Gui Y."/>
            <person name="Lee K.H."/>
            <person name="Betenbaugh M.J."/>
            <person name="Quake S.R."/>
            <person name="Famili I."/>
            <person name="Palsson B.O."/>
            <person name="Wang J."/>
        </authorList>
    </citation>
    <scope>NUCLEOTIDE SEQUENCE [LARGE SCALE GENOMIC DNA]</scope>
    <source>
        <strain evidence="2">CHO K1 cell line</strain>
    </source>
</reference>
<dbReference type="EMBL" id="JH000832">
    <property type="protein sequence ID" value="EGV92695.1"/>
    <property type="molecule type" value="Genomic_DNA"/>
</dbReference>
<evidence type="ECO:0000313" key="2">
    <source>
        <dbReference type="Proteomes" id="UP000001075"/>
    </source>
</evidence>
<name>G3HWL1_CRIGR</name>
<proteinExistence type="predicted"/>
<gene>
    <name evidence="1" type="ORF">I79_015342</name>
</gene>
<dbReference type="Proteomes" id="UP000001075">
    <property type="component" value="Unassembled WGS sequence"/>
</dbReference>
<accession>G3HWL1</accession>
<organism evidence="1 2">
    <name type="scientific">Cricetulus griseus</name>
    <name type="common">Chinese hamster</name>
    <name type="synonym">Cricetulus barabensis griseus</name>
    <dbReference type="NCBI Taxonomy" id="10029"/>
    <lineage>
        <taxon>Eukaryota</taxon>
        <taxon>Metazoa</taxon>
        <taxon>Chordata</taxon>
        <taxon>Craniata</taxon>
        <taxon>Vertebrata</taxon>
        <taxon>Euteleostomi</taxon>
        <taxon>Mammalia</taxon>
        <taxon>Eutheria</taxon>
        <taxon>Euarchontoglires</taxon>
        <taxon>Glires</taxon>
        <taxon>Rodentia</taxon>
        <taxon>Myomorpha</taxon>
        <taxon>Muroidea</taxon>
        <taxon>Cricetidae</taxon>
        <taxon>Cricetinae</taxon>
        <taxon>Cricetulus</taxon>
    </lineage>
</organism>
<dbReference type="AlphaFoldDB" id="G3HWL1"/>
<sequence>MQTLYPWRQDNTAGSSCLKTWGQKMMEEVSSAPFCFPIRDLEEVLGAVVQSLDVRAGLPG</sequence>